<name>A0A3B4X795_SERLL</name>
<evidence type="ECO:0000313" key="7">
    <source>
        <dbReference type="Ensembl" id="ENSSLDP00000011672.1"/>
    </source>
</evidence>
<evidence type="ECO:0000256" key="2">
    <source>
        <dbReference type="ARBA" id="ARBA00022490"/>
    </source>
</evidence>
<proteinExistence type="predicted"/>
<dbReference type="InterPro" id="IPR051249">
    <property type="entry name" value="NLRP_Inflammasome"/>
</dbReference>
<dbReference type="InterPro" id="IPR011029">
    <property type="entry name" value="DEATH-like_dom_sf"/>
</dbReference>
<feature type="domain" description="CARD" evidence="6">
    <location>
        <begin position="9"/>
        <end position="100"/>
    </location>
</feature>
<protein>
    <recommendedName>
        <fullName evidence="6">CARD domain-containing protein</fullName>
    </recommendedName>
</protein>
<dbReference type="GO" id="GO:0042981">
    <property type="term" value="P:regulation of apoptotic process"/>
    <property type="evidence" value="ECO:0007669"/>
    <property type="project" value="InterPro"/>
</dbReference>
<evidence type="ECO:0000259" key="6">
    <source>
        <dbReference type="PROSITE" id="PS50209"/>
    </source>
</evidence>
<dbReference type="GO" id="GO:0005829">
    <property type="term" value="C:cytosol"/>
    <property type="evidence" value="ECO:0007669"/>
    <property type="project" value="UniProtKB-SubCell"/>
</dbReference>
<dbReference type="Pfam" id="PF00619">
    <property type="entry name" value="CARD"/>
    <property type="match status" value="1"/>
</dbReference>
<dbReference type="InterPro" id="IPR001315">
    <property type="entry name" value="CARD"/>
</dbReference>
<evidence type="ECO:0000256" key="4">
    <source>
        <dbReference type="ARBA" id="ARBA00022859"/>
    </source>
</evidence>
<evidence type="ECO:0000313" key="8">
    <source>
        <dbReference type="Proteomes" id="UP000261360"/>
    </source>
</evidence>
<dbReference type="Gene3D" id="1.10.533.10">
    <property type="entry name" value="Death Domain, Fas"/>
    <property type="match status" value="1"/>
</dbReference>
<evidence type="ECO:0000256" key="5">
    <source>
        <dbReference type="ARBA" id="ARBA00023198"/>
    </source>
</evidence>
<reference evidence="7" key="1">
    <citation type="submission" date="2025-08" db="UniProtKB">
        <authorList>
            <consortium name="Ensembl"/>
        </authorList>
    </citation>
    <scope>IDENTIFICATION</scope>
</reference>
<reference evidence="7" key="2">
    <citation type="submission" date="2025-09" db="UniProtKB">
        <authorList>
            <consortium name="Ensembl"/>
        </authorList>
    </citation>
    <scope>IDENTIFICATION</scope>
</reference>
<sequence length="115" mass="12992">KRQPPGLKNEANTEHFVDKHRAQLIWSVTNIKPVLDGLLSCDVINNKSYDEIMSISSSMQKMRALFNRHLDSSGDLGKNILFTILEAHAPVLMTYLKSKEHENIAAVSKSLNKLF</sequence>
<keyword evidence="4" id="KW-0391">Immunity</keyword>
<accession>A0A3B4X795</accession>
<dbReference type="SUPFAM" id="SSF47986">
    <property type="entry name" value="DEATH domain"/>
    <property type="match status" value="1"/>
</dbReference>
<dbReference type="GeneTree" id="ENSGT01020000230697"/>
<dbReference type="PANTHER" id="PTHR46985:SF2">
    <property type="entry name" value="APOPTOSIS-ASSOCIATED SPECK-LIKE PROTEIN CONTAINING A CARD"/>
    <property type="match status" value="1"/>
</dbReference>
<comment type="subcellular location">
    <subcellularLocation>
        <location evidence="1">Cytoplasm</location>
        <location evidence="1">Cytosol</location>
    </subcellularLocation>
</comment>
<dbReference type="Proteomes" id="UP000261360">
    <property type="component" value="Unplaced"/>
</dbReference>
<evidence type="ECO:0000256" key="1">
    <source>
        <dbReference type="ARBA" id="ARBA00004514"/>
    </source>
</evidence>
<keyword evidence="8" id="KW-1185">Reference proteome</keyword>
<keyword evidence="5" id="KW-0395">Inflammatory response</keyword>
<dbReference type="Ensembl" id="ENSSLDT00000012095.1">
    <property type="protein sequence ID" value="ENSSLDP00000011672.1"/>
    <property type="gene ID" value="ENSSLDG00000009274.1"/>
</dbReference>
<keyword evidence="2" id="KW-0963">Cytoplasm</keyword>
<dbReference type="PROSITE" id="PS50209">
    <property type="entry name" value="CARD"/>
    <property type="match status" value="1"/>
</dbReference>
<evidence type="ECO:0000256" key="3">
    <source>
        <dbReference type="ARBA" id="ARBA00022588"/>
    </source>
</evidence>
<dbReference type="AlphaFoldDB" id="A0A3B4X795"/>
<dbReference type="GO" id="GO:0045087">
    <property type="term" value="P:innate immune response"/>
    <property type="evidence" value="ECO:0007669"/>
    <property type="project" value="UniProtKB-KW"/>
</dbReference>
<organism evidence="7 8">
    <name type="scientific">Seriola lalandi dorsalis</name>
    <dbReference type="NCBI Taxonomy" id="1841481"/>
    <lineage>
        <taxon>Eukaryota</taxon>
        <taxon>Metazoa</taxon>
        <taxon>Chordata</taxon>
        <taxon>Craniata</taxon>
        <taxon>Vertebrata</taxon>
        <taxon>Euteleostomi</taxon>
        <taxon>Actinopterygii</taxon>
        <taxon>Neopterygii</taxon>
        <taxon>Teleostei</taxon>
        <taxon>Neoteleostei</taxon>
        <taxon>Acanthomorphata</taxon>
        <taxon>Carangaria</taxon>
        <taxon>Carangiformes</taxon>
        <taxon>Carangidae</taxon>
        <taxon>Seriola</taxon>
    </lineage>
</organism>
<dbReference type="PANTHER" id="PTHR46985">
    <property type="entry name" value="NACHT, LRR AND PYD DOMAINS-CONTAINING PROTEIN 1"/>
    <property type="match status" value="1"/>
</dbReference>
<keyword evidence="3" id="KW-0399">Innate immunity</keyword>
<dbReference type="GO" id="GO:0006954">
    <property type="term" value="P:inflammatory response"/>
    <property type="evidence" value="ECO:0007669"/>
    <property type="project" value="UniProtKB-KW"/>
</dbReference>